<feature type="compositionally biased region" description="Acidic residues" evidence="1">
    <location>
        <begin position="313"/>
        <end position="322"/>
    </location>
</feature>
<gene>
    <name evidence="2" type="ORF">M0220_13845</name>
</gene>
<keyword evidence="3" id="KW-1185">Reference proteome</keyword>
<dbReference type="RefSeq" id="WP_264017980.1">
    <property type="nucleotide sequence ID" value="NZ_CP096973.1"/>
</dbReference>
<dbReference type="KEGG" id="hqn:M0220_13845"/>
<organism evidence="2 3">
    <name type="scientific">Halomonas qinghailakensis</name>
    <dbReference type="NCBI Taxonomy" id="2937790"/>
    <lineage>
        <taxon>Bacteria</taxon>
        <taxon>Pseudomonadati</taxon>
        <taxon>Pseudomonadota</taxon>
        <taxon>Gammaproteobacteria</taxon>
        <taxon>Oceanospirillales</taxon>
        <taxon>Halomonadaceae</taxon>
        <taxon>Halomonas</taxon>
    </lineage>
</organism>
<feature type="compositionally biased region" description="Basic and acidic residues" evidence="1">
    <location>
        <begin position="298"/>
        <end position="308"/>
    </location>
</feature>
<feature type="region of interest" description="Disordered" evidence="1">
    <location>
        <begin position="298"/>
        <end position="322"/>
    </location>
</feature>
<reference evidence="2" key="1">
    <citation type="submission" date="2022-05" db="EMBL/GenBank/DDBJ databases">
        <title>Complete sequence of a novel PHA-producing Halomonas strain.</title>
        <authorList>
            <person name="Zheng Z."/>
        </authorList>
    </citation>
    <scope>NUCLEOTIDE SEQUENCE</scope>
    <source>
        <strain evidence="2">ZZQ-149</strain>
    </source>
</reference>
<dbReference type="Proteomes" id="UP001164935">
    <property type="component" value="Chromosome"/>
</dbReference>
<dbReference type="AlphaFoldDB" id="A0AA46TPQ1"/>
<evidence type="ECO:0000313" key="2">
    <source>
        <dbReference type="EMBL" id="UYO73946.1"/>
    </source>
</evidence>
<accession>A0AA46TPQ1</accession>
<dbReference type="EMBL" id="CP096973">
    <property type="protein sequence ID" value="UYO73946.1"/>
    <property type="molecule type" value="Genomic_DNA"/>
</dbReference>
<name>A0AA46TPQ1_9GAMM</name>
<evidence type="ECO:0000256" key="1">
    <source>
        <dbReference type="SAM" id="MobiDB-lite"/>
    </source>
</evidence>
<proteinExistence type="predicted"/>
<evidence type="ECO:0000313" key="3">
    <source>
        <dbReference type="Proteomes" id="UP001164935"/>
    </source>
</evidence>
<sequence>MLEFIGFLVVAYFLWKVVSAGISGGVKGHIMRSVAHATSLGVPYEYALRMISNRKIMKDCRSRMLALEADFSAKDGHVQNGEIIHMLYKGHLEETDQGKATTDMIHRMLRRDPAEEIIPSKLLGEVTLSDILERAENEGVPREESLLILKSQRVKLENLLRELDQLQGGVAATGKMGDYGWIEPAYLWRRNIVRAIESIYGERFENRSSDWGTDEDIRFLIQRAANNPDSMHRYPNLKFGTVAEFVNRCKSGCEWYEGYGGVQFWCPIGEKTYHTVISTLVPELQDESGVKIRARLETSADTEKKEPDMLTTDLEEDSVSEI</sequence>
<protein>
    <submittedName>
        <fullName evidence="2">Uncharacterized protein</fullName>
    </submittedName>
</protein>